<evidence type="ECO:0000256" key="2">
    <source>
        <dbReference type="ARBA" id="ARBA00022649"/>
    </source>
</evidence>
<sequence>MEAHDIRIRERILQKMEVLIDRIEFIERHLSDAVVSDRILRKALYKEFQEGVEAVTDISALVRRMLHSSAQDDYTNLDYLVTEEIIDPETGRDMKSANGLRNRLVHEYDGVNDHIAYAAMQRLMPRLRRFSEEVLIWLNADRI</sequence>
<dbReference type="Gene3D" id="1.20.120.580">
    <property type="entry name" value="bsu32300-like"/>
    <property type="match status" value="1"/>
</dbReference>
<evidence type="ECO:0000256" key="5">
    <source>
        <dbReference type="ARBA" id="ARBA00024207"/>
    </source>
</evidence>
<gene>
    <name evidence="6" type="ORF">FGW20_02565</name>
</gene>
<proteinExistence type="inferred from homology"/>
<comment type="similarity">
    <text evidence="5">Belongs to the HepT RNase toxin family.</text>
</comment>
<dbReference type="Pfam" id="PF01934">
    <property type="entry name" value="HepT-like"/>
    <property type="match status" value="1"/>
</dbReference>
<evidence type="ECO:0000313" key="7">
    <source>
        <dbReference type="Proteomes" id="UP001168423"/>
    </source>
</evidence>
<dbReference type="InterPro" id="IPR008201">
    <property type="entry name" value="HepT-like"/>
</dbReference>
<evidence type="ECO:0000313" key="6">
    <source>
        <dbReference type="EMBL" id="MDN7011944.1"/>
    </source>
</evidence>
<name>A0ABT8LYU3_9EURY</name>
<dbReference type="NCBIfam" id="NF047751">
    <property type="entry name" value="HepT_toxin"/>
    <property type="match status" value="1"/>
</dbReference>
<dbReference type="InterPro" id="IPR037038">
    <property type="entry name" value="HepT-like_sf"/>
</dbReference>
<dbReference type="InterPro" id="IPR052379">
    <property type="entry name" value="Type_VII_TA_RNase"/>
</dbReference>
<dbReference type="Proteomes" id="UP001168423">
    <property type="component" value="Unassembled WGS sequence"/>
</dbReference>
<comment type="caution">
    <text evidence="6">The sequence shown here is derived from an EMBL/GenBank/DDBJ whole genome shotgun (WGS) entry which is preliminary data.</text>
</comment>
<accession>A0ABT8LYU3</accession>
<dbReference type="PANTHER" id="PTHR33397:SF5">
    <property type="entry name" value="RNASE YUTE-RELATED"/>
    <property type="match status" value="1"/>
</dbReference>
<keyword evidence="4" id="KW-0378">Hydrolase</keyword>
<keyword evidence="1" id="KW-0597">Phosphoprotein</keyword>
<dbReference type="EMBL" id="VCYI01000002">
    <property type="protein sequence ID" value="MDN7011944.1"/>
    <property type="molecule type" value="Genomic_DNA"/>
</dbReference>
<protein>
    <submittedName>
        <fullName evidence="6">DUF86 domain-containing protein</fullName>
    </submittedName>
</protein>
<dbReference type="RefSeq" id="WP_301676529.1">
    <property type="nucleotide sequence ID" value="NZ_VCYI01000002.1"/>
</dbReference>
<keyword evidence="2" id="KW-1277">Toxin-antitoxin system</keyword>
<evidence type="ECO:0000256" key="1">
    <source>
        <dbReference type="ARBA" id="ARBA00022553"/>
    </source>
</evidence>
<keyword evidence="7" id="KW-1185">Reference proteome</keyword>
<evidence type="ECO:0000256" key="3">
    <source>
        <dbReference type="ARBA" id="ARBA00022722"/>
    </source>
</evidence>
<organism evidence="6 7">
    <name type="scientific">Methanoculleus methanifontis</name>
    <dbReference type="NCBI Taxonomy" id="2584086"/>
    <lineage>
        <taxon>Archaea</taxon>
        <taxon>Methanobacteriati</taxon>
        <taxon>Methanobacteriota</taxon>
        <taxon>Stenosarchaea group</taxon>
        <taxon>Methanomicrobia</taxon>
        <taxon>Methanomicrobiales</taxon>
        <taxon>Methanomicrobiaceae</taxon>
        <taxon>Methanoculleus</taxon>
    </lineage>
</organism>
<evidence type="ECO:0000256" key="4">
    <source>
        <dbReference type="ARBA" id="ARBA00022801"/>
    </source>
</evidence>
<reference evidence="6" key="1">
    <citation type="submission" date="2019-05" db="EMBL/GenBank/DDBJ databases">
        <title>Isolation and characterization of methanogens from the cold seep sediment at Four-Way Closure Ridge.</title>
        <authorList>
            <person name="You Y.-T."/>
            <person name="Chen S.-C."/>
            <person name="Zhang W.-L."/>
            <person name="Lai M.-C."/>
        </authorList>
    </citation>
    <scope>NUCLEOTIDE SEQUENCE</scope>
    <source>
        <strain evidence="6">FWC-SCC3</strain>
    </source>
</reference>
<dbReference type="PANTHER" id="PTHR33397">
    <property type="entry name" value="UPF0331 PROTEIN YUTE"/>
    <property type="match status" value="1"/>
</dbReference>
<keyword evidence="3" id="KW-0540">Nuclease</keyword>